<evidence type="ECO:0000313" key="1">
    <source>
        <dbReference type="EMBL" id="GEY21987.1"/>
    </source>
</evidence>
<dbReference type="EMBL" id="BKCJ010160891">
    <property type="protein sequence ID" value="GEY21987.1"/>
    <property type="molecule type" value="Genomic_DNA"/>
</dbReference>
<protein>
    <submittedName>
        <fullName evidence="1">Uncharacterized protein</fullName>
    </submittedName>
</protein>
<feature type="non-terminal residue" evidence="1">
    <location>
        <position position="1"/>
    </location>
</feature>
<organism evidence="1">
    <name type="scientific">Tanacetum cinerariifolium</name>
    <name type="common">Dalmatian daisy</name>
    <name type="synonym">Chrysanthemum cinerariifolium</name>
    <dbReference type="NCBI Taxonomy" id="118510"/>
    <lineage>
        <taxon>Eukaryota</taxon>
        <taxon>Viridiplantae</taxon>
        <taxon>Streptophyta</taxon>
        <taxon>Embryophyta</taxon>
        <taxon>Tracheophyta</taxon>
        <taxon>Spermatophyta</taxon>
        <taxon>Magnoliopsida</taxon>
        <taxon>eudicotyledons</taxon>
        <taxon>Gunneridae</taxon>
        <taxon>Pentapetalae</taxon>
        <taxon>asterids</taxon>
        <taxon>campanulids</taxon>
        <taxon>Asterales</taxon>
        <taxon>Asteraceae</taxon>
        <taxon>Asteroideae</taxon>
        <taxon>Anthemideae</taxon>
        <taxon>Anthemidinae</taxon>
        <taxon>Tanacetum</taxon>
    </lineage>
</organism>
<proteinExistence type="predicted"/>
<name>A0A699HI87_TANCI</name>
<accession>A0A699HI87</accession>
<gene>
    <name evidence="1" type="ORF">Tci_393961</name>
</gene>
<reference evidence="1" key="1">
    <citation type="journal article" date="2019" name="Sci. Rep.">
        <title>Draft genome of Tanacetum cinerariifolium, the natural source of mosquito coil.</title>
        <authorList>
            <person name="Yamashiro T."/>
            <person name="Shiraishi A."/>
            <person name="Satake H."/>
            <person name="Nakayama K."/>
        </authorList>
    </citation>
    <scope>NUCLEOTIDE SEQUENCE</scope>
</reference>
<dbReference type="AlphaFoldDB" id="A0A699HI87"/>
<comment type="caution">
    <text evidence="1">The sequence shown here is derived from an EMBL/GenBank/DDBJ whole genome shotgun (WGS) entry which is preliminary data.</text>
</comment>
<sequence length="243" mass="27376">ASSAADLIVANGVDYVSSFMNQSTFNEADLMNIEDEDDLLTGVDEDDLLTSDHVENLEGQKATFFSDFIDVLNKEKVLTTRQSEGSKQYQNSAKMTTKPIQMKRKGIESKGSALLRDLITQQNAAQQCSLKILELDASCINQIDNASVNEVMTMINRMVNDGLMIKGDKLWCFTMILFENVMKREFFLNMLDDYDKNLMFAMMGEHLNDELGVAHDHDPNNEDLSRVTSNEMKDICNEIATSI</sequence>